<proteinExistence type="predicted"/>
<sequence>MNLGDLKPIELLQLQANATAELKRREIVRTNNSPLGDYAEWLVANMMDLKLAENSKAGYDAISDAGVTFQIKARRVTPENPSRQLSAIRNYAEKDFDWLIAVIFNKDFNVINAYLVPHEVIGDYYPHRNHVNARVVVMSGAILQDKRVMEITEQFES</sequence>
<dbReference type="RefSeq" id="WP_176335792.1">
    <property type="nucleotide sequence ID" value="NZ_BAAAEF010000031.1"/>
</dbReference>
<dbReference type="EMBL" id="CP054301">
    <property type="protein sequence ID" value="QKK81258.1"/>
    <property type="molecule type" value="Genomic_DNA"/>
</dbReference>
<protein>
    <recommendedName>
        <fullName evidence="1">DUF6998 domain-containing protein</fullName>
    </recommendedName>
</protein>
<evidence type="ECO:0000313" key="2">
    <source>
        <dbReference type="EMBL" id="QKK81258.1"/>
    </source>
</evidence>
<evidence type="ECO:0000259" key="1">
    <source>
        <dbReference type="Pfam" id="PF22522"/>
    </source>
</evidence>
<evidence type="ECO:0000313" key="3">
    <source>
        <dbReference type="Proteomes" id="UP000509371"/>
    </source>
</evidence>
<dbReference type="Pfam" id="PF22522">
    <property type="entry name" value="DUF6998"/>
    <property type="match status" value="1"/>
</dbReference>
<accession>A0A859CXD6</accession>
<reference evidence="2 3" key="1">
    <citation type="submission" date="2020-06" db="EMBL/GenBank/DDBJ databases">
        <authorList>
            <person name="Voronona O.L."/>
            <person name="Aksenova E.I."/>
            <person name="Kunda M.S."/>
            <person name="Semenov A.N."/>
            <person name="Ryzhova N."/>
        </authorList>
    </citation>
    <scope>NUCLEOTIDE SEQUENCE [LARGE SCALE GENOMIC DNA]</scope>
    <source>
        <strain evidence="2 3">MPKMM3633</strain>
    </source>
</reference>
<dbReference type="InterPro" id="IPR054267">
    <property type="entry name" value="DUF6998"/>
</dbReference>
<dbReference type="REBASE" id="404489">
    <property type="entry name" value="Mpr3633ORF2531P"/>
</dbReference>
<name>A0A859CXD6_9GAMM</name>
<organism evidence="2 3">
    <name type="scientific">Marinomonas primoryensis</name>
    <dbReference type="NCBI Taxonomy" id="178399"/>
    <lineage>
        <taxon>Bacteria</taxon>
        <taxon>Pseudomonadati</taxon>
        <taxon>Pseudomonadota</taxon>
        <taxon>Gammaproteobacteria</taxon>
        <taxon>Oceanospirillales</taxon>
        <taxon>Oceanospirillaceae</taxon>
        <taxon>Marinomonas</taxon>
    </lineage>
</organism>
<gene>
    <name evidence="2" type="ORF">MP3633_2531</name>
</gene>
<feature type="domain" description="DUF6998" evidence="1">
    <location>
        <begin position="35"/>
        <end position="130"/>
    </location>
</feature>
<dbReference type="KEGG" id="mpri:MP3633_2531"/>
<dbReference type="Proteomes" id="UP000509371">
    <property type="component" value="Chromosome"/>
</dbReference>
<dbReference type="AlphaFoldDB" id="A0A859CXD6"/>